<dbReference type="AlphaFoldDB" id="A0A7R9CH61"/>
<dbReference type="EMBL" id="OD000138">
    <property type="protein sequence ID" value="CAD7395973.1"/>
    <property type="molecule type" value="Genomic_DNA"/>
</dbReference>
<protein>
    <submittedName>
        <fullName evidence="1">Uncharacterized protein</fullName>
    </submittedName>
</protein>
<name>A0A7R9CH61_TIMPO</name>
<evidence type="ECO:0000313" key="1">
    <source>
        <dbReference type="EMBL" id="CAD7395973.1"/>
    </source>
</evidence>
<sequence>MGSLKQVPIGAVHLILQLHSPMASLVLTDSRQLTADSFETLADQIMYPYAEPYDLQKHVFSNCQKSAVSCQSAPKKPCGYCRESELIFAWRESGKPFREKPPPVHPTEIRTSISASSAVELNTISALANYATEAGVGEVSITSSGLLITEKRWFDSCHVYPGTCQRLLVFVNERQETVNLNE</sequence>
<accession>A0A7R9CH61</accession>
<proteinExistence type="predicted"/>
<organism evidence="1">
    <name type="scientific">Timema poppense</name>
    <name type="common">Walking stick</name>
    <dbReference type="NCBI Taxonomy" id="170557"/>
    <lineage>
        <taxon>Eukaryota</taxon>
        <taxon>Metazoa</taxon>
        <taxon>Ecdysozoa</taxon>
        <taxon>Arthropoda</taxon>
        <taxon>Hexapoda</taxon>
        <taxon>Insecta</taxon>
        <taxon>Pterygota</taxon>
        <taxon>Neoptera</taxon>
        <taxon>Polyneoptera</taxon>
        <taxon>Phasmatodea</taxon>
        <taxon>Timematodea</taxon>
        <taxon>Timematoidea</taxon>
        <taxon>Timematidae</taxon>
        <taxon>Timema</taxon>
    </lineage>
</organism>
<gene>
    <name evidence="1" type="ORF">TPSB3V08_LOCUS425</name>
</gene>
<reference evidence="1" key="1">
    <citation type="submission" date="2020-11" db="EMBL/GenBank/DDBJ databases">
        <authorList>
            <person name="Tran Van P."/>
        </authorList>
    </citation>
    <scope>NUCLEOTIDE SEQUENCE</scope>
</reference>